<accession>A0AAU2AHL3</accession>
<proteinExistence type="predicted"/>
<name>A0AAU2AHL3_9ACTN</name>
<dbReference type="EMBL" id="CP108222">
    <property type="protein sequence ID" value="WTT22947.1"/>
    <property type="molecule type" value="Genomic_DNA"/>
</dbReference>
<gene>
    <name evidence="1" type="ORF">OHA22_49045</name>
</gene>
<reference evidence="1" key="1">
    <citation type="submission" date="2022-10" db="EMBL/GenBank/DDBJ databases">
        <title>The complete genomes of actinobacterial strains from the NBC collection.</title>
        <authorList>
            <person name="Joergensen T.S."/>
            <person name="Alvarez Arevalo M."/>
            <person name="Sterndorff E.B."/>
            <person name="Faurdal D."/>
            <person name="Vuksanovic O."/>
            <person name="Mourched A.-S."/>
            <person name="Charusanti P."/>
            <person name="Shaw S."/>
            <person name="Blin K."/>
            <person name="Weber T."/>
        </authorList>
    </citation>
    <scope>NUCLEOTIDE SEQUENCE</scope>
    <source>
        <strain evidence="1">NBC_00093</strain>
    </source>
</reference>
<organism evidence="1">
    <name type="scientific">Streptomyces sp. NBC_00093</name>
    <dbReference type="NCBI Taxonomy" id="2975649"/>
    <lineage>
        <taxon>Bacteria</taxon>
        <taxon>Bacillati</taxon>
        <taxon>Actinomycetota</taxon>
        <taxon>Actinomycetes</taxon>
        <taxon>Kitasatosporales</taxon>
        <taxon>Streptomycetaceae</taxon>
        <taxon>Streptomyces</taxon>
    </lineage>
</organism>
<evidence type="ECO:0008006" key="2">
    <source>
        <dbReference type="Google" id="ProtNLM"/>
    </source>
</evidence>
<protein>
    <recommendedName>
        <fullName evidence="2">Secreted protein</fullName>
    </recommendedName>
</protein>
<sequence>MAAVIGAAVGAVGGLGGGWLSVMAQSRHHREQRRAERERWRDEMRRDAYTAFLAATRQLNAALWKAADQLSARAATPAEWQAALSETHDAWARFSTASSAVAVVGPAAAAVTAADLHRAMREWEMIGVKWIRAAIRDGEPHVDDHRSRFAATASAKQIPLASFQQAAREALQTEH</sequence>
<evidence type="ECO:0000313" key="1">
    <source>
        <dbReference type="EMBL" id="WTT22947.1"/>
    </source>
</evidence>
<dbReference type="AlphaFoldDB" id="A0AAU2AHL3"/>